<dbReference type="InterPro" id="IPR031671">
    <property type="entry name" value="SMIM5/18/22"/>
</dbReference>
<evidence type="ECO:0000313" key="6">
    <source>
        <dbReference type="Ensembl" id="ENSLCAP00010047259.1"/>
    </source>
</evidence>
<reference evidence="6" key="2">
    <citation type="submission" date="2025-08" db="UniProtKB">
        <authorList>
            <consortium name="Ensembl"/>
        </authorList>
    </citation>
    <scope>IDENTIFICATION</scope>
</reference>
<keyword evidence="4 5" id="KW-0472">Membrane</keyword>
<dbReference type="PANTHER" id="PTHR37344">
    <property type="entry name" value="SMALL INTEGRAL MEMBRANE PROTEIN 5"/>
    <property type="match status" value="1"/>
</dbReference>
<evidence type="ECO:0000256" key="2">
    <source>
        <dbReference type="ARBA" id="ARBA00022692"/>
    </source>
</evidence>
<dbReference type="CDD" id="cd20254">
    <property type="entry name" value="CASIMO1_SMIM5"/>
    <property type="match status" value="1"/>
</dbReference>
<dbReference type="PANTHER" id="PTHR37344:SF1">
    <property type="entry name" value="SMALL INTEGRAL MEMBRANE PROTEIN 5"/>
    <property type="match status" value="1"/>
</dbReference>
<keyword evidence="2 5" id="KW-0812">Transmembrane</keyword>
<dbReference type="GO" id="GO:0016020">
    <property type="term" value="C:membrane"/>
    <property type="evidence" value="ECO:0007669"/>
    <property type="project" value="UniProtKB-SubCell"/>
</dbReference>
<keyword evidence="7" id="KW-1185">Reference proteome</keyword>
<dbReference type="AlphaFoldDB" id="A0A4W6FAS8"/>
<sequence length="72" mass="8123">MDVKEEMLDILQKMWTKLQGLPQASSLEVGAFFVLILFVATFLFMIVLSCVHCCCCGKPKYQASRVQPLQPV</sequence>
<evidence type="ECO:0000313" key="7">
    <source>
        <dbReference type="Proteomes" id="UP000314980"/>
    </source>
</evidence>
<feature type="transmembrane region" description="Helical" evidence="5">
    <location>
        <begin position="31"/>
        <end position="55"/>
    </location>
</feature>
<dbReference type="InterPro" id="IPR047133">
    <property type="entry name" value="SMIM5"/>
</dbReference>
<evidence type="ECO:0000256" key="3">
    <source>
        <dbReference type="ARBA" id="ARBA00022989"/>
    </source>
</evidence>
<reference evidence="7" key="1">
    <citation type="submission" date="2015-09" db="EMBL/GenBank/DDBJ databases">
        <authorList>
            <person name="Sai Rama Sridatta P."/>
        </authorList>
    </citation>
    <scope>NUCLEOTIDE SEQUENCE [LARGE SCALE GENOMIC DNA]</scope>
</reference>
<reference evidence="6" key="3">
    <citation type="submission" date="2025-09" db="UniProtKB">
        <authorList>
            <consortium name="Ensembl"/>
        </authorList>
    </citation>
    <scope>IDENTIFICATION</scope>
</reference>
<organism evidence="6 7">
    <name type="scientific">Lates calcarifer</name>
    <name type="common">Barramundi</name>
    <name type="synonym">Holocentrus calcarifer</name>
    <dbReference type="NCBI Taxonomy" id="8187"/>
    <lineage>
        <taxon>Eukaryota</taxon>
        <taxon>Metazoa</taxon>
        <taxon>Chordata</taxon>
        <taxon>Craniata</taxon>
        <taxon>Vertebrata</taxon>
        <taxon>Euteleostomi</taxon>
        <taxon>Actinopterygii</taxon>
        <taxon>Neopterygii</taxon>
        <taxon>Teleostei</taxon>
        <taxon>Neoteleostei</taxon>
        <taxon>Acanthomorphata</taxon>
        <taxon>Carangaria</taxon>
        <taxon>Carangaria incertae sedis</taxon>
        <taxon>Centropomidae</taxon>
        <taxon>Lates</taxon>
    </lineage>
</organism>
<evidence type="ECO:0000256" key="4">
    <source>
        <dbReference type="ARBA" id="ARBA00023136"/>
    </source>
</evidence>
<dbReference type="InParanoid" id="A0A4W6FAS8"/>
<protein>
    <recommendedName>
        <fullName evidence="8">Small integral membrane protein 5</fullName>
    </recommendedName>
</protein>
<proteinExistence type="predicted"/>
<accession>A0A4W6FAS8</accession>
<dbReference type="Ensembl" id="ENSLCAT00010048421.1">
    <property type="protein sequence ID" value="ENSLCAP00010047259.1"/>
    <property type="gene ID" value="ENSLCAG00010021937.1"/>
</dbReference>
<comment type="subcellular location">
    <subcellularLocation>
        <location evidence="1">Membrane</location>
        <topology evidence="1">Single-pass membrane protein</topology>
    </subcellularLocation>
</comment>
<dbReference type="Proteomes" id="UP000314980">
    <property type="component" value="Unassembled WGS sequence"/>
</dbReference>
<evidence type="ECO:0008006" key="8">
    <source>
        <dbReference type="Google" id="ProtNLM"/>
    </source>
</evidence>
<dbReference type="Pfam" id="PF15831">
    <property type="entry name" value="SMIM5_18_22"/>
    <property type="match status" value="1"/>
</dbReference>
<evidence type="ECO:0000256" key="1">
    <source>
        <dbReference type="ARBA" id="ARBA00004167"/>
    </source>
</evidence>
<keyword evidence="3 5" id="KW-1133">Transmembrane helix</keyword>
<dbReference type="GeneTree" id="ENSGT00940000176223"/>
<name>A0A4W6FAS8_LATCA</name>
<evidence type="ECO:0000256" key="5">
    <source>
        <dbReference type="SAM" id="Phobius"/>
    </source>
</evidence>